<dbReference type="Pfam" id="PF00657">
    <property type="entry name" value="Lipase_GDSL"/>
    <property type="match status" value="1"/>
</dbReference>
<name>A0A4R3N1D0_9GAMM</name>
<dbReference type="SUPFAM" id="SSF52266">
    <property type="entry name" value="SGNH hydrolase"/>
    <property type="match status" value="1"/>
</dbReference>
<accession>A0A4R3N1D0</accession>
<keyword evidence="2" id="KW-1185">Reference proteome</keyword>
<dbReference type="EMBL" id="SMAO01000005">
    <property type="protein sequence ID" value="TCT20873.1"/>
    <property type="molecule type" value="Genomic_DNA"/>
</dbReference>
<reference evidence="1 2" key="1">
    <citation type="submission" date="2019-03" db="EMBL/GenBank/DDBJ databases">
        <title>Genomic Encyclopedia of Type Strains, Phase IV (KMG-IV): sequencing the most valuable type-strain genomes for metagenomic binning, comparative biology and taxonomic classification.</title>
        <authorList>
            <person name="Goeker M."/>
        </authorList>
    </citation>
    <scope>NUCLEOTIDE SEQUENCE [LARGE SCALE GENOMIC DNA]</scope>
    <source>
        <strain evidence="1 2">DSM 13587</strain>
    </source>
</reference>
<protein>
    <recommendedName>
        <fullName evidence="3">GDSL-like lipase/acylhydrolase family protein</fullName>
    </recommendedName>
</protein>
<dbReference type="Proteomes" id="UP000295717">
    <property type="component" value="Unassembled WGS sequence"/>
</dbReference>
<gene>
    <name evidence="1" type="ORF">EDC35_105317</name>
</gene>
<proteinExistence type="predicted"/>
<organism evidence="1 2">
    <name type="scientific">Thiobaca trueperi</name>
    <dbReference type="NCBI Taxonomy" id="127458"/>
    <lineage>
        <taxon>Bacteria</taxon>
        <taxon>Pseudomonadati</taxon>
        <taxon>Pseudomonadota</taxon>
        <taxon>Gammaproteobacteria</taxon>
        <taxon>Chromatiales</taxon>
        <taxon>Chromatiaceae</taxon>
        <taxon>Thiobaca</taxon>
    </lineage>
</organism>
<dbReference type="RefSeq" id="WP_132977472.1">
    <property type="nucleotide sequence ID" value="NZ_SMAO01000005.1"/>
</dbReference>
<evidence type="ECO:0000313" key="1">
    <source>
        <dbReference type="EMBL" id="TCT20873.1"/>
    </source>
</evidence>
<evidence type="ECO:0008006" key="3">
    <source>
        <dbReference type="Google" id="ProtNLM"/>
    </source>
</evidence>
<dbReference type="Gene3D" id="3.40.50.1110">
    <property type="entry name" value="SGNH hydrolase"/>
    <property type="match status" value="1"/>
</dbReference>
<comment type="caution">
    <text evidence="1">The sequence shown here is derived from an EMBL/GenBank/DDBJ whole genome shotgun (WGS) entry which is preliminary data.</text>
</comment>
<dbReference type="AlphaFoldDB" id="A0A4R3N1D0"/>
<evidence type="ECO:0000313" key="2">
    <source>
        <dbReference type="Proteomes" id="UP000295717"/>
    </source>
</evidence>
<dbReference type="GO" id="GO:0016788">
    <property type="term" value="F:hydrolase activity, acting on ester bonds"/>
    <property type="evidence" value="ECO:0007669"/>
    <property type="project" value="InterPro"/>
</dbReference>
<sequence length="289" mass="32646">MSNYAYMDELSDEEVAEFKEEGIEQQEAFGDRSLTKSSADFEMAQIVAEGDSWFDYLPGTDLIDCLRRNHGYSIKNYGDAGDTLENMVYGTKFKKDSFRPTEPKIHTVLRKIEQLKPKVFLFSAGGNDIAGDEFGSFLNHAETGLTPLRNEYVDYMINSVFKKCCEDLISKVAKASPDTHIIMHGYGHTAPTGKAVSLIGFKFAGPWLRPALTAKRILETDVQTEIVEKMIDSYNEMLKSLDEKHPLFHHVDLRPMIDANNDWANELHLKNSAYAKAADRISDKILEVC</sequence>
<dbReference type="InterPro" id="IPR036514">
    <property type="entry name" value="SGNH_hydro_sf"/>
</dbReference>
<dbReference type="OrthoDB" id="482757at2"/>
<dbReference type="InterPro" id="IPR001087">
    <property type="entry name" value="GDSL"/>
</dbReference>